<comment type="caution">
    <text evidence="1">The sequence shown here is derived from an EMBL/GenBank/DDBJ whole genome shotgun (WGS) entry which is preliminary data.</text>
</comment>
<dbReference type="AlphaFoldDB" id="A0AA40GB89"/>
<dbReference type="EMBL" id="JAHYIQ010000002">
    <property type="protein sequence ID" value="KAK1134539.1"/>
    <property type="molecule type" value="Genomic_DNA"/>
</dbReference>
<feature type="non-terminal residue" evidence="1">
    <location>
        <position position="1"/>
    </location>
</feature>
<proteinExistence type="predicted"/>
<evidence type="ECO:0000313" key="2">
    <source>
        <dbReference type="Proteomes" id="UP001177670"/>
    </source>
</evidence>
<dbReference type="Proteomes" id="UP001177670">
    <property type="component" value="Unassembled WGS sequence"/>
</dbReference>
<gene>
    <name evidence="1" type="ORF">K0M31_007321</name>
</gene>
<sequence length="69" mass="7942">IIIFEDTKKVLISFKTHHQLVHPTDEITEPSLFASDKTTSLRCESAEKTERYSETRSVNAKIGYRSEID</sequence>
<reference evidence="1" key="1">
    <citation type="submission" date="2021-10" db="EMBL/GenBank/DDBJ databases">
        <title>Melipona bicolor Genome sequencing and assembly.</title>
        <authorList>
            <person name="Araujo N.S."/>
            <person name="Arias M.C."/>
        </authorList>
    </citation>
    <scope>NUCLEOTIDE SEQUENCE</scope>
    <source>
        <strain evidence="1">USP_2M_L1-L4_2017</strain>
        <tissue evidence="1">Whole body</tissue>
    </source>
</reference>
<organism evidence="1 2">
    <name type="scientific">Melipona bicolor</name>
    <dbReference type="NCBI Taxonomy" id="60889"/>
    <lineage>
        <taxon>Eukaryota</taxon>
        <taxon>Metazoa</taxon>
        <taxon>Ecdysozoa</taxon>
        <taxon>Arthropoda</taxon>
        <taxon>Hexapoda</taxon>
        <taxon>Insecta</taxon>
        <taxon>Pterygota</taxon>
        <taxon>Neoptera</taxon>
        <taxon>Endopterygota</taxon>
        <taxon>Hymenoptera</taxon>
        <taxon>Apocrita</taxon>
        <taxon>Aculeata</taxon>
        <taxon>Apoidea</taxon>
        <taxon>Anthophila</taxon>
        <taxon>Apidae</taxon>
        <taxon>Melipona</taxon>
    </lineage>
</organism>
<evidence type="ECO:0000313" key="1">
    <source>
        <dbReference type="EMBL" id="KAK1134539.1"/>
    </source>
</evidence>
<feature type="non-terminal residue" evidence="1">
    <location>
        <position position="69"/>
    </location>
</feature>
<name>A0AA40GB89_9HYME</name>
<protein>
    <submittedName>
        <fullName evidence="1">Uncharacterized protein</fullName>
    </submittedName>
</protein>
<accession>A0AA40GB89</accession>
<keyword evidence="2" id="KW-1185">Reference proteome</keyword>